<dbReference type="FunFam" id="1.20.1540.10:FF:000007">
    <property type="entry name" value="Rhomboid like 2"/>
    <property type="match status" value="1"/>
</dbReference>
<evidence type="ECO:0000313" key="15">
    <source>
        <dbReference type="EMBL" id="CAL4099287.1"/>
    </source>
</evidence>
<evidence type="ECO:0000256" key="9">
    <source>
        <dbReference type="ARBA" id="ARBA00022989"/>
    </source>
</evidence>
<feature type="active site" description="Nucleophile" evidence="12">
    <location>
        <position position="144"/>
    </location>
</feature>
<proteinExistence type="inferred from homology"/>
<evidence type="ECO:0000256" key="1">
    <source>
        <dbReference type="ARBA" id="ARBA00000156"/>
    </source>
</evidence>
<dbReference type="PANTHER" id="PTHR45840">
    <property type="entry name" value="RHOMBOID-RELATED PROTEIN"/>
    <property type="match status" value="1"/>
</dbReference>
<feature type="transmembrane region" description="Helical" evidence="13">
    <location>
        <begin position="234"/>
        <end position="253"/>
    </location>
</feature>
<evidence type="ECO:0000256" key="4">
    <source>
        <dbReference type="ARBA" id="ARBA00013039"/>
    </source>
</evidence>
<comment type="catalytic activity">
    <reaction evidence="1">
        <text>Cleaves type-1 transmembrane domains using a catalytic dyad composed of serine and histidine that are contributed by different transmembrane domains.</text>
        <dbReference type="EC" id="3.4.21.105"/>
    </reaction>
</comment>
<feature type="domain" description="Peptidase S54 rhomboid" evidence="14">
    <location>
        <begin position="75"/>
        <end position="220"/>
    </location>
</feature>
<dbReference type="EMBL" id="CAXKWB010010807">
    <property type="protein sequence ID" value="CAL4099287.1"/>
    <property type="molecule type" value="Genomic_DNA"/>
</dbReference>
<keyword evidence="16" id="KW-1185">Reference proteome</keyword>
<protein>
    <recommendedName>
        <fullName evidence="4">rhomboid protease</fullName>
        <ecNumber evidence="4">3.4.21.105</ecNumber>
    </recommendedName>
</protein>
<name>A0AAV2QWW3_MEGNR</name>
<dbReference type="PANTHER" id="PTHR45840:SF2">
    <property type="entry name" value="PROTEIN RHOMBOID-RELATED"/>
    <property type="match status" value="1"/>
</dbReference>
<dbReference type="GO" id="GO:0004252">
    <property type="term" value="F:serine-type endopeptidase activity"/>
    <property type="evidence" value="ECO:0007669"/>
    <property type="project" value="UniProtKB-UniRule"/>
</dbReference>
<dbReference type="SUPFAM" id="SSF144091">
    <property type="entry name" value="Rhomboid-like"/>
    <property type="match status" value="1"/>
</dbReference>
<evidence type="ECO:0000256" key="2">
    <source>
        <dbReference type="ARBA" id="ARBA00004141"/>
    </source>
</evidence>
<feature type="transmembrane region" description="Helical" evidence="13">
    <location>
        <begin position="113"/>
        <end position="131"/>
    </location>
</feature>
<dbReference type="PIRSF" id="PIRSF037470">
    <property type="entry name" value="Rhomboid"/>
    <property type="match status" value="1"/>
</dbReference>
<dbReference type="InterPro" id="IPR035952">
    <property type="entry name" value="Rhomboid-like_sf"/>
</dbReference>
<evidence type="ECO:0000256" key="3">
    <source>
        <dbReference type="ARBA" id="ARBA00009045"/>
    </source>
</evidence>
<evidence type="ECO:0000256" key="10">
    <source>
        <dbReference type="ARBA" id="ARBA00023136"/>
    </source>
</evidence>
<evidence type="ECO:0000256" key="8">
    <source>
        <dbReference type="ARBA" id="ARBA00022825"/>
    </source>
</evidence>
<feature type="transmembrane region" description="Helical" evidence="13">
    <location>
        <begin position="32"/>
        <end position="50"/>
    </location>
</feature>
<feature type="transmembrane region" description="Helical" evidence="13">
    <location>
        <begin position="80"/>
        <end position="107"/>
    </location>
</feature>
<dbReference type="Proteomes" id="UP001497623">
    <property type="component" value="Unassembled WGS sequence"/>
</dbReference>
<evidence type="ECO:0000256" key="13">
    <source>
        <dbReference type="SAM" id="Phobius"/>
    </source>
</evidence>
<evidence type="ECO:0000256" key="7">
    <source>
        <dbReference type="ARBA" id="ARBA00022801"/>
    </source>
</evidence>
<evidence type="ECO:0000256" key="5">
    <source>
        <dbReference type="ARBA" id="ARBA00022670"/>
    </source>
</evidence>
<feature type="transmembrane region" description="Helical" evidence="13">
    <location>
        <begin position="138"/>
        <end position="156"/>
    </location>
</feature>
<keyword evidence="7" id="KW-0378">Hydrolase</keyword>
<evidence type="ECO:0000256" key="11">
    <source>
        <dbReference type="PIRNR" id="PIRNR037470"/>
    </source>
</evidence>
<feature type="active site" evidence="12">
    <location>
        <position position="204"/>
    </location>
</feature>
<dbReference type="InterPro" id="IPR017213">
    <property type="entry name" value="Peptidase_S54_rhomboid_met"/>
</dbReference>
<dbReference type="InterPro" id="IPR051739">
    <property type="entry name" value="Rhomboid_IM_Serine_Proteases"/>
</dbReference>
<dbReference type="AlphaFoldDB" id="A0AAV2QWW3"/>
<comment type="subcellular location">
    <subcellularLocation>
        <location evidence="2">Membrane</location>
        <topology evidence="2">Multi-pass membrane protein</topology>
    </subcellularLocation>
</comment>
<dbReference type="InterPro" id="IPR022764">
    <property type="entry name" value="Peptidase_S54_rhomboid_dom"/>
</dbReference>
<accession>A0AAV2QWW3</accession>
<dbReference type="Gene3D" id="1.20.1540.10">
    <property type="entry name" value="Rhomboid-like"/>
    <property type="match status" value="1"/>
</dbReference>
<feature type="transmembrane region" description="Helical" evidence="13">
    <location>
        <begin position="168"/>
        <end position="189"/>
    </location>
</feature>
<keyword evidence="8" id="KW-0720">Serine protease</keyword>
<evidence type="ECO:0000256" key="6">
    <source>
        <dbReference type="ARBA" id="ARBA00022692"/>
    </source>
</evidence>
<dbReference type="EC" id="3.4.21.105" evidence="4"/>
<keyword evidence="5" id="KW-0645">Protease</keyword>
<keyword evidence="10 13" id="KW-0472">Membrane</keyword>
<feature type="transmembrane region" description="Helical" evidence="13">
    <location>
        <begin position="201"/>
        <end position="222"/>
    </location>
</feature>
<dbReference type="Pfam" id="PF01694">
    <property type="entry name" value="Rhomboid"/>
    <property type="match status" value="1"/>
</dbReference>
<evidence type="ECO:0000256" key="12">
    <source>
        <dbReference type="PIRSR" id="PIRSR037470-50"/>
    </source>
</evidence>
<evidence type="ECO:0000259" key="14">
    <source>
        <dbReference type="Pfam" id="PF01694"/>
    </source>
</evidence>
<dbReference type="GO" id="GO:0006508">
    <property type="term" value="P:proteolysis"/>
    <property type="evidence" value="ECO:0007669"/>
    <property type="project" value="UniProtKB-KW"/>
</dbReference>
<evidence type="ECO:0000313" key="16">
    <source>
        <dbReference type="Proteomes" id="UP001497623"/>
    </source>
</evidence>
<keyword evidence="6 13" id="KW-0812">Transmembrane</keyword>
<sequence length="267" mass="29650">MGRPLSEELLPITNHGDRKYYADNYKCWPPPFFILSITAIQLSVFVYYTAITGEMTITGPVPLESPFIYRPDKRHHIWRFLIYAFLHAGYVHLAFNLVVQVLVGLPLEMVHGWWRVLVLYVGGVLAGSLATSVLHSDIYLLGASGGVYALMAAHLPNVMLNYNSMHFAILRLLGVIFVACADIGFALFSQSQQSDSLPVSYISHLSGAMAGLALGVAILRSFDPEQPHAKLTKWVATGLYTSCVIFAMLYNIMHSSVYQPSMHSIIL</sequence>
<organism evidence="15 16">
    <name type="scientific">Meganyctiphanes norvegica</name>
    <name type="common">Northern krill</name>
    <name type="synonym">Thysanopoda norvegica</name>
    <dbReference type="NCBI Taxonomy" id="48144"/>
    <lineage>
        <taxon>Eukaryota</taxon>
        <taxon>Metazoa</taxon>
        <taxon>Ecdysozoa</taxon>
        <taxon>Arthropoda</taxon>
        <taxon>Crustacea</taxon>
        <taxon>Multicrustacea</taxon>
        <taxon>Malacostraca</taxon>
        <taxon>Eumalacostraca</taxon>
        <taxon>Eucarida</taxon>
        <taxon>Euphausiacea</taxon>
        <taxon>Euphausiidae</taxon>
        <taxon>Meganyctiphanes</taxon>
    </lineage>
</organism>
<dbReference type="GO" id="GO:0016020">
    <property type="term" value="C:membrane"/>
    <property type="evidence" value="ECO:0007669"/>
    <property type="project" value="UniProtKB-SubCell"/>
</dbReference>
<keyword evidence="9 13" id="KW-1133">Transmembrane helix</keyword>
<reference evidence="15 16" key="1">
    <citation type="submission" date="2024-05" db="EMBL/GenBank/DDBJ databases">
        <authorList>
            <person name="Wallberg A."/>
        </authorList>
    </citation>
    <scope>NUCLEOTIDE SEQUENCE [LARGE SCALE GENOMIC DNA]</scope>
</reference>
<gene>
    <name evidence="15" type="ORF">MNOR_LOCUS16450</name>
</gene>
<comment type="similarity">
    <text evidence="3 11">Belongs to the peptidase S54 family.</text>
</comment>
<comment type="caution">
    <text evidence="15">The sequence shown here is derived from an EMBL/GenBank/DDBJ whole genome shotgun (WGS) entry which is preliminary data.</text>
</comment>